<evidence type="ECO:0000313" key="1">
    <source>
        <dbReference type="EMBL" id="ORZ36770.1"/>
    </source>
</evidence>
<dbReference type="AlphaFoldDB" id="A0A1Y2HQB5"/>
<name>A0A1Y2HQB5_9FUNG</name>
<proteinExistence type="predicted"/>
<dbReference type="Proteomes" id="UP000193411">
    <property type="component" value="Unassembled WGS sequence"/>
</dbReference>
<gene>
    <name evidence="1" type="ORF">BCR44DRAFT_82100</name>
</gene>
<accession>A0A1Y2HQB5</accession>
<comment type="caution">
    <text evidence="1">The sequence shown here is derived from an EMBL/GenBank/DDBJ whole genome shotgun (WGS) entry which is preliminary data.</text>
</comment>
<protein>
    <submittedName>
        <fullName evidence="1">Uncharacterized protein</fullName>
    </submittedName>
</protein>
<keyword evidence="2" id="KW-1185">Reference proteome</keyword>
<dbReference type="EMBL" id="MCFL01000015">
    <property type="protein sequence ID" value="ORZ36770.1"/>
    <property type="molecule type" value="Genomic_DNA"/>
</dbReference>
<evidence type="ECO:0000313" key="2">
    <source>
        <dbReference type="Proteomes" id="UP000193411"/>
    </source>
</evidence>
<organism evidence="1 2">
    <name type="scientific">Catenaria anguillulae PL171</name>
    <dbReference type="NCBI Taxonomy" id="765915"/>
    <lineage>
        <taxon>Eukaryota</taxon>
        <taxon>Fungi</taxon>
        <taxon>Fungi incertae sedis</taxon>
        <taxon>Blastocladiomycota</taxon>
        <taxon>Blastocladiomycetes</taxon>
        <taxon>Blastocladiales</taxon>
        <taxon>Catenariaceae</taxon>
        <taxon>Catenaria</taxon>
    </lineage>
</organism>
<reference evidence="1 2" key="1">
    <citation type="submission" date="2016-07" db="EMBL/GenBank/DDBJ databases">
        <title>Pervasive Adenine N6-methylation of Active Genes in Fungi.</title>
        <authorList>
            <consortium name="DOE Joint Genome Institute"/>
            <person name="Mondo S.J."/>
            <person name="Dannebaum R.O."/>
            <person name="Kuo R.C."/>
            <person name="Labutti K."/>
            <person name="Haridas S."/>
            <person name="Kuo A."/>
            <person name="Salamov A."/>
            <person name="Ahrendt S.R."/>
            <person name="Lipzen A."/>
            <person name="Sullivan W."/>
            <person name="Andreopoulos W.B."/>
            <person name="Clum A."/>
            <person name="Lindquist E."/>
            <person name="Daum C."/>
            <person name="Ramamoorthy G.K."/>
            <person name="Gryganskyi A."/>
            <person name="Culley D."/>
            <person name="Magnuson J.K."/>
            <person name="James T.Y."/>
            <person name="O'Malley M.A."/>
            <person name="Stajich J.E."/>
            <person name="Spatafora J.W."/>
            <person name="Visel A."/>
            <person name="Grigoriev I.V."/>
        </authorList>
    </citation>
    <scope>NUCLEOTIDE SEQUENCE [LARGE SCALE GENOMIC DNA]</scope>
    <source>
        <strain evidence="1 2">PL171</strain>
    </source>
</reference>
<sequence>MTLLRHQSTSSVALVGGTGRKSWPLGRVLITFTAALTLLSLALAAAAAQSQQQQPPEALFVSPLKIGSPRAKNVLPDFRCSKPMRSQPRFPTLNTTSRSTIDYGGQLKLSVPQALFTSDFDYISSRKQQKSAGVSPIVPVSLRPTLLSEFCAELPFLLRLGSTKDAIADAERVFKNANQGCSVLSAMFNARNQAYANPRPASTSTPPIDGPSNSFEVTLRSIKHIIATFKDNGSLIKEPTKGTKSPPSIAAMRELPMTMSPFADARAVDTFAVVEAVQKAVQEQVKQITKRDGGAEILKALAAVEAFAILGVGDAKLSQDIGKQGVVVFAKTLAKFATIIESTMVSQRNVRAKKNYPWSKSPAFNVTSVVQLNKVDGDNFAKIFSEAPAGHISFDVALFTNPIKSVVKDLLAPSNQIYSAGDVQKCKLVKPKIAVMINGKPWFSGSLVKNPGTPIEPQSGKNAVMYTVNWFLPANANATSVHPTRKALSAAVKSRDPVRMTFEVTASASEVGTVGCPNLPTLPVTISTAYACNDDFKTAQQKLASASQADAFEDDALDFSFTDESDASFEDDMWADYSVGDEGIWDDGMDEDGVEDSVDFALGDDLVWDENGLDEEADFALADAEAAADEMFSAGEEAFADDALFDEY</sequence>